<feature type="domain" description="DUF3533" evidence="2">
    <location>
        <begin position="48"/>
        <end position="433"/>
    </location>
</feature>
<keyword evidence="1" id="KW-0812">Transmembrane</keyword>
<organism evidence="3 4">
    <name type="scientific">Dioszegia hungarica</name>
    <dbReference type="NCBI Taxonomy" id="4972"/>
    <lineage>
        <taxon>Eukaryota</taxon>
        <taxon>Fungi</taxon>
        <taxon>Dikarya</taxon>
        <taxon>Basidiomycota</taxon>
        <taxon>Agaricomycotina</taxon>
        <taxon>Tremellomycetes</taxon>
        <taxon>Tremellales</taxon>
        <taxon>Bulleribasidiaceae</taxon>
        <taxon>Dioszegia</taxon>
    </lineage>
</organism>
<feature type="transmembrane region" description="Helical" evidence="1">
    <location>
        <begin position="257"/>
        <end position="282"/>
    </location>
</feature>
<proteinExistence type="predicted"/>
<reference evidence="3" key="1">
    <citation type="journal article" date="2022" name="G3 (Bethesda)">
        <title>High quality genome of the basidiomycete yeast Dioszegia hungarica PDD-24b-2 isolated from cloud water.</title>
        <authorList>
            <person name="Jarrige D."/>
            <person name="Haridas S."/>
            <person name="Bleykasten-Grosshans C."/>
            <person name="Joly M."/>
            <person name="Nadalig T."/>
            <person name="Sancelme M."/>
            <person name="Vuilleumier S."/>
            <person name="Grigoriev I.V."/>
            <person name="Amato P."/>
            <person name="Bringel F."/>
        </authorList>
    </citation>
    <scope>NUCLEOTIDE SEQUENCE</scope>
    <source>
        <strain evidence="3">PDD-24b-2</strain>
    </source>
</reference>
<dbReference type="EMBL" id="JAKWFO010000006">
    <property type="protein sequence ID" value="KAI9634654.1"/>
    <property type="molecule type" value="Genomic_DNA"/>
</dbReference>
<evidence type="ECO:0000256" key="1">
    <source>
        <dbReference type="SAM" id="Phobius"/>
    </source>
</evidence>
<evidence type="ECO:0000313" key="4">
    <source>
        <dbReference type="Proteomes" id="UP001164286"/>
    </source>
</evidence>
<keyword evidence="4" id="KW-1185">Reference proteome</keyword>
<feature type="transmembrane region" description="Helical" evidence="1">
    <location>
        <begin position="423"/>
        <end position="443"/>
    </location>
</feature>
<accession>A0AA38H8A3</accession>
<dbReference type="GO" id="GO:0016020">
    <property type="term" value="C:membrane"/>
    <property type="evidence" value="ECO:0007669"/>
    <property type="project" value="TreeGrafter"/>
</dbReference>
<dbReference type="Pfam" id="PF12051">
    <property type="entry name" value="DUF3533"/>
    <property type="match status" value="1"/>
</dbReference>
<comment type="caution">
    <text evidence="3">The sequence shown here is derived from an EMBL/GenBank/DDBJ whole genome shotgun (WGS) entry which is preliminary data.</text>
</comment>
<gene>
    <name evidence="3" type="ORF">MKK02DRAFT_37534</name>
</gene>
<protein>
    <recommendedName>
        <fullName evidence="2">DUF3533 domain-containing protein</fullName>
    </recommendedName>
</protein>
<feature type="transmembrane region" description="Helical" evidence="1">
    <location>
        <begin position="303"/>
        <end position="326"/>
    </location>
</feature>
<dbReference type="InterPro" id="IPR022703">
    <property type="entry name" value="DUF3533"/>
</dbReference>
<sequence>MFRDAPSLKEVFTSKETPAGEGRYGLFSPHLKKERKQWFKMVFMILGLVSVFMFLYLSIYFGSYYSQVYRADHFSVELLDLDSAASPYGSVAHPAVLGPAIQSAALNSYSTDPHLGWYVANNDVVRTMRLTSDGQGRDPLSYAMERVQNQDVWAVVVVNANATSGVWNALTSGTQWTPGGAMTFVFQEARNFYGTEQYVRRIALSVLTSGGSTAATNLANQVLALGNATAVLAAAPSGALPSPFAYSQYVLAPFDQLAGIPATTVGTIYLIIFTFLISVLWNQLALPTIKDKLTIGSEIAVKLLVPFLGYFWLSLHYSLVSLAFLVTFNRALGKGGFVVYWMANWVTMSALGYVMETLFLWLGPLFFPFFLLFWVILNVSVAFLDIADMAAFYGYGYIMPIWNLVEASKFIIFNTKNHLVQNFAVNLGWLVVWAIILVLTVVYQRRKTERQTMREAWTQAGGKTSDMDGK</sequence>
<name>A0AA38H8A3_9TREE</name>
<dbReference type="GeneID" id="77728895"/>
<dbReference type="Proteomes" id="UP001164286">
    <property type="component" value="Unassembled WGS sequence"/>
</dbReference>
<dbReference type="PANTHER" id="PTHR34814:SF1">
    <property type="entry name" value="NITROSOGUANIDINE RESISTANCE PROTEIN SNG1"/>
    <property type="match status" value="1"/>
</dbReference>
<feature type="transmembrane region" description="Helical" evidence="1">
    <location>
        <begin position="41"/>
        <end position="61"/>
    </location>
</feature>
<dbReference type="PANTHER" id="PTHR34814">
    <property type="entry name" value="NITROSOGUANIDINE RESISTANCE PROTEIN SNG1"/>
    <property type="match status" value="1"/>
</dbReference>
<dbReference type="RefSeq" id="XP_052944431.1">
    <property type="nucleotide sequence ID" value="XM_053089690.1"/>
</dbReference>
<dbReference type="InterPro" id="IPR053001">
    <property type="entry name" value="MNNG_permease-like"/>
</dbReference>
<dbReference type="AlphaFoldDB" id="A0AA38H8A3"/>
<evidence type="ECO:0000313" key="3">
    <source>
        <dbReference type="EMBL" id="KAI9634654.1"/>
    </source>
</evidence>
<keyword evidence="1" id="KW-1133">Transmembrane helix</keyword>
<evidence type="ECO:0000259" key="2">
    <source>
        <dbReference type="Pfam" id="PF12051"/>
    </source>
</evidence>
<keyword evidence="1" id="KW-0472">Membrane</keyword>